<sequence length="183" mass="20026">MPSVVEFLCSQLYRKLPQPSEPFDGQTIIITGSNTGIGLEAARHFVRLNTAKVILAVRSLSKGEAAAASIEESTGRKDVVQVWELDLSSYGSVIRFVQRANGLERVDAAMCNAGVMTYDFMLAEKDDINITVNVVSTLLLGLLLIPKMRETSVSFARETVLTFTGSLGHAAAEFPERKSKRIF</sequence>
<dbReference type="PANTHER" id="PTHR43157">
    <property type="entry name" value="PHOSPHATIDYLINOSITOL-GLYCAN BIOSYNTHESIS CLASS F PROTEIN-RELATED"/>
    <property type="match status" value="1"/>
</dbReference>
<evidence type="ECO:0000313" key="3">
    <source>
        <dbReference type="Proteomes" id="UP000186583"/>
    </source>
</evidence>
<dbReference type="STRING" id="708187.A0A1Q8RSB4"/>
<dbReference type="AlphaFoldDB" id="A0A1Q8RSB4"/>
<accession>A0A1Q8RSB4</accession>
<dbReference type="InterPro" id="IPR036291">
    <property type="entry name" value="NAD(P)-bd_dom_sf"/>
</dbReference>
<evidence type="ECO:0000256" key="1">
    <source>
        <dbReference type="ARBA" id="ARBA00023002"/>
    </source>
</evidence>
<reference evidence="2 3" key="1">
    <citation type="submission" date="2016-11" db="EMBL/GenBank/DDBJ databases">
        <title>Draft Genome Assembly of Colletotrichum chlorophyti a pathogen of herbaceous plants.</title>
        <authorList>
            <person name="Gan P."/>
            <person name="Narusaka M."/>
            <person name="Tsushima A."/>
            <person name="Narusaka Y."/>
            <person name="Takano Y."/>
            <person name="Shirasu K."/>
        </authorList>
    </citation>
    <scope>NUCLEOTIDE SEQUENCE [LARGE SCALE GENOMIC DNA]</scope>
    <source>
        <strain evidence="2 3">NTL11</strain>
    </source>
</reference>
<keyword evidence="1" id="KW-0560">Oxidoreductase</keyword>
<dbReference type="SUPFAM" id="SSF51735">
    <property type="entry name" value="NAD(P)-binding Rossmann-fold domains"/>
    <property type="match status" value="1"/>
</dbReference>
<gene>
    <name evidence="2" type="ORF">CCHL11_03562</name>
</gene>
<dbReference type="Pfam" id="PF00106">
    <property type="entry name" value="adh_short"/>
    <property type="match status" value="1"/>
</dbReference>
<protein>
    <submittedName>
        <fullName evidence="2">Short-chain dehydrogenase TIC 32, chloroplastic 1</fullName>
    </submittedName>
</protein>
<dbReference type="InterPro" id="IPR002347">
    <property type="entry name" value="SDR_fam"/>
</dbReference>
<dbReference type="EMBL" id="MPGH01000101">
    <property type="protein sequence ID" value="OLN87192.1"/>
    <property type="molecule type" value="Genomic_DNA"/>
</dbReference>
<keyword evidence="3" id="KW-1185">Reference proteome</keyword>
<dbReference type="GO" id="GO:0016491">
    <property type="term" value="F:oxidoreductase activity"/>
    <property type="evidence" value="ECO:0007669"/>
    <property type="project" value="UniProtKB-KW"/>
</dbReference>
<evidence type="ECO:0000313" key="2">
    <source>
        <dbReference type="EMBL" id="OLN87192.1"/>
    </source>
</evidence>
<dbReference type="Gene3D" id="3.40.50.720">
    <property type="entry name" value="NAD(P)-binding Rossmann-like Domain"/>
    <property type="match status" value="1"/>
</dbReference>
<comment type="caution">
    <text evidence="2">The sequence shown here is derived from an EMBL/GenBank/DDBJ whole genome shotgun (WGS) entry which is preliminary data.</text>
</comment>
<dbReference type="Proteomes" id="UP000186583">
    <property type="component" value="Unassembled WGS sequence"/>
</dbReference>
<dbReference type="OrthoDB" id="542013at2759"/>
<dbReference type="PANTHER" id="PTHR43157:SF31">
    <property type="entry name" value="PHOSPHATIDYLINOSITOL-GLYCAN BIOSYNTHESIS CLASS F PROTEIN"/>
    <property type="match status" value="1"/>
</dbReference>
<name>A0A1Q8RSB4_9PEZI</name>
<proteinExistence type="predicted"/>
<organism evidence="2 3">
    <name type="scientific">Colletotrichum chlorophyti</name>
    <dbReference type="NCBI Taxonomy" id="708187"/>
    <lineage>
        <taxon>Eukaryota</taxon>
        <taxon>Fungi</taxon>
        <taxon>Dikarya</taxon>
        <taxon>Ascomycota</taxon>
        <taxon>Pezizomycotina</taxon>
        <taxon>Sordariomycetes</taxon>
        <taxon>Hypocreomycetidae</taxon>
        <taxon>Glomerellales</taxon>
        <taxon>Glomerellaceae</taxon>
        <taxon>Colletotrichum</taxon>
    </lineage>
</organism>